<sequence length="127" mass="14365">VAHEVVQNYWSSGSGQLPPDVPRCGFDGGLCDYTTIYILIATLTIIAILVPAGYFVYLKTMERRLYDMTWRIPRDDIRLVTGGSLINECIGRVYVLGIVGSTARRCYIIVDWLIWADRCFSKKHVSS</sequence>
<keyword evidence="1" id="KW-0472">Membrane</keyword>
<organism evidence="2 3">
    <name type="scientific">Parascaris equorum</name>
    <name type="common">Equine roundworm</name>
    <dbReference type="NCBI Taxonomy" id="6256"/>
    <lineage>
        <taxon>Eukaryota</taxon>
        <taxon>Metazoa</taxon>
        <taxon>Ecdysozoa</taxon>
        <taxon>Nematoda</taxon>
        <taxon>Chromadorea</taxon>
        <taxon>Rhabditida</taxon>
        <taxon>Spirurina</taxon>
        <taxon>Ascaridomorpha</taxon>
        <taxon>Ascaridoidea</taxon>
        <taxon>Ascarididae</taxon>
        <taxon>Parascaris</taxon>
    </lineage>
</organism>
<evidence type="ECO:0000313" key="3">
    <source>
        <dbReference type="WBParaSite" id="PEQ_0001043401-mRNA-1"/>
    </source>
</evidence>
<feature type="transmembrane region" description="Helical" evidence="1">
    <location>
        <begin position="36"/>
        <end position="58"/>
    </location>
</feature>
<dbReference type="Proteomes" id="UP000887564">
    <property type="component" value="Unplaced"/>
</dbReference>
<keyword evidence="2" id="KW-1185">Reference proteome</keyword>
<evidence type="ECO:0000256" key="1">
    <source>
        <dbReference type="SAM" id="Phobius"/>
    </source>
</evidence>
<proteinExistence type="predicted"/>
<protein>
    <submittedName>
        <fullName evidence="3">Uncharacterized protein</fullName>
    </submittedName>
</protein>
<keyword evidence="1" id="KW-0812">Transmembrane</keyword>
<keyword evidence="1" id="KW-1133">Transmembrane helix</keyword>
<accession>A0A914RZX0</accession>
<reference evidence="3" key="1">
    <citation type="submission" date="2022-11" db="UniProtKB">
        <authorList>
            <consortium name="WormBaseParasite"/>
        </authorList>
    </citation>
    <scope>IDENTIFICATION</scope>
</reference>
<evidence type="ECO:0000313" key="2">
    <source>
        <dbReference type="Proteomes" id="UP000887564"/>
    </source>
</evidence>
<dbReference type="AlphaFoldDB" id="A0A914RZX0"/>
<name>A0A914RZX0_PAREQ</name>
<dbReference type="WBParaSite" id="PEQ_0001043401-mRNA-1">
    <property type="protein sequence ID" value="PEQ_0001043401-mRNA-1"/>
    <property type="gene ID" value="PEQ_0001043401"/>
</dbReference>